<comment type="caution">
    <text evidence="3">The sequence shown here is derived from an EMBL/GenBank/DDBJ whole genome shotgun (WGS) entry which is preliminary data.</text>
</comment>
<gene>
    <name evidence="3" type="ORF">B0H15DRAFT_944536</name>
</gene>
<feature type="signal peptide" evidence="2">
    <location>
        <begin position="1"/>
        <end position="18"/>
    </location>
</feature>
<name>A0AAD6UF43_9AGAR</name>
<keyword evidence="4" id="KW-1185">Reference proteome</keyword>
<evidence type="ECO:0000313" key="3">
    <source>
        <dbReference type="EMBL" id="KAJ7100185.1"/>
    </source>
</evidence>
<keyword evidence="2" id="KW-0732">Signal</keyword>
<reference evidence="3" key="1">
    <citation type="submission" date="2023-03" db="EMBL/GenBank/DDBJ databases">
        <title>Massive genome expansion in bonnet fungi (Mycena s.s.) driven by repeated elements and novel gene families across ecological guilds.</title>
        <authorList>
            <consortium name="Lawrence Berkeley National Laboratory"/>
            <person name="Harder C.B."/>
            <person name="Miyauchi S."/>
            <person name="Viragh M."/>
            <person name="Kuo A."/>
            <person name="Thoen E."/>
            <person name="Andreopoulos B."/>
            <person name="Lu D."/>
            <person name="Skrede I."/>
            <person name="Drula E."/>
            <person name="Henrissat B."/>
            <person name="Morin E."/>
            <person name="Kohler A."/>
            <person name="Barry K."/>
            <person name="LaButti K."/>
            <person name="Morin E."/>
            <person name="Salamov A."/>
            <person name="Lipzen A."/>
            <person name="Mereny Z."/>
            <person name="Hegedus B."/>
            <person name="Baldrian P."/>
            <person name="Stursova M."/>
            <person name="Weitz H."/>
            <person name="Taylor A."/>
            <person name="Grigoriev I.V."/>
            <person name="Nagy L.G."/>
            <person name="Martin F."/>
            <person name="Kauserud H."/>
        </authorList>
    </citation>
    <scope>NUCLEOTIDE SEQUENCE</scope>
    <source>
        <strain evidence="3">CBHHK173m</strain>
    </source>
</reference>
<feature type="compositionally biased region" description="Basic and acidic residues" evidence="1">
    <location>
        <begin position="254"/>
        <end position="265"/>
    </location>
</feature>
<dbReference type="Proteomes" id="UP001222325">
    <property type="component" value="Unassembled WGS sequence"/>
</dbReference>
<sequence>MNTALIDALILAEAISVATPPPLPPPGALGPDGPLAPTQLWTVLESHDTRFLKNAVLDKTFFQPAAVNSNQDAFVTRPCATTAAFDFRAVIFGEVAAPIVRDGMRTSFGLKCPNWQTSGWDPDELGPLFYSQFNALEAVERDYHFRDLTEHKTPKIRSWIDDRELVINVSGEYPAPVYMVASKAGMLAPLKGPHDPRTFPFAPGNTLLVEVSLHCTEAAPSETEHHRVYTLVAHQLSYVKIRVPTQYHPAMYNEPDKTQTSRHGEAASSTLE</sequence>
<dbReference type="EMBL" id="JARJCN010000006">
    <property type="protein sequence ID" value="KAJ7100185.1"/>
    <property type="molecule type" value="Genomic_DNA"/>
</dbReference>
<evidence type="ECO:0000256" key="1">
    <source>
        <dbReference type="SAM" id="MobiDB-lite"/>
    </source>
</evidence>
<accession>A0AAD6UF43</accession>
<feature type="region of interest" description="Disordered" evidence="1">
    <location>
        <begin position="251"/>
        <end position="272"/>
    </location>
</feature>
<evidence type="ECO:0000256" key="2">
    <source>
        <dbReference type="SAM" id="SignalP"/>
    </source>
</evidence>
<organism evidence="3 4">
    <name type="scientific">Mycena belliarum</name>
    <dbReference type="NCBI Taxonomy" id="1033014"/>
    <lineage>
        <taxon>Eukaryota</taxon>
        <taxon>Fungi</taxon>
        <taxon>Dikarya</taxon>
        <taxon>Basidiomycota</taxon>
        <taxon>Agaricomycotina</taxon>
        <taxon>Agaricomycetes</taxon>
        <taxon>Agaricomycetidae</taxon>
        <taxon>Agaricales</taxon>
        <taxon>Marasmiineae</taxon>
        <taxon>Mycenaceae</taxon>
        <taxon>Mycena</taxon>
    </lineage>
</organism>
<dbReference type="AlphaFoldDB" id="A0AAD6UF43"/>
<protein>
    <submittedName>
        <fullName evidence="3">Uncharacterized protein</fullName>
    </submittedName>
</protein>
<feature type="chain" id="PRO_5042042046" evidence="2">
    <location>
        <begin position="19"/>
        <end position="272"/>
    </location>
</feature>
<evidence type="ECO:0000313" key="4">
    <source>
        <dbReference type="Proteomes" id="UP001222325"/>
    </source>
</evidence>
<proteinExistence type="predicted"/>